<evidence type="ECO:0000313" key="1">
    <source>
        <dbReference type="EMBL" id="KAJ6815129.1"/>
    </source>
</evidence>
<dbReference type="EMBL" id="JANAVB010029220">
    <property type="protein sequence ID" value="KAJ6815129.1"/>
    <property type="molecule type" value="Genomic_DNA"/>
</dbReference>
<dbReference type="Proteomes" id="UP001140949">
    <property type="component" value="Unassembled WGS sequence"/>
</dbReference>
<protein>
    <submittedName>
        <fullName evidence="1">Tryptamine hydroxycinnamoyltransferase 2-like</fullName>
    </submittedName>
</protein>
<name>A0AAX6FFN9_IRIPA</name>
<evidence type="ECO:0000313" key="2">
    <source>
        <dbReference type="Proteomes" id="UP001140949"/>
    </source>
</evidence>
<reference evidence="1" key="2">
    <citation type="submission" date="2023-04" db="EMBL/GenBank/DDBJ databases">
        <authorList>
            <person name="Bruccoleri R.E."/>
            <person name="Oakeley E.J."/>
            <person name="Faust A.-M."/>
            <person name="Dessus-Babus S."/>
            <person name="Altorfer M."/>
            <person name="Burckhardt D."/>
            <person name="Oertli M."/>
            <person name="Naumann U."/>
            <person name="Petersen F."/>
            <person name="Wong J."/>
        </authorList>
    </citation>
    <scope>NUCLEOTIDE SEQUENCE</scope>
    <source>
        <strain evidence="1">GSM-AAB239-AS_SAM_17_03QT</strain>
        <tissue evidence="1">Leaf</tissue>
    </source>
</reference>
<organism evidence="1 2">
    <name type="scientific">Iris pallida</name>
    <name type="common">Sweet iris</name>
    <dbReference type="NCBI Taxonomy" id="29817"/>
    <lineage>
        <taxon>Eukaryota</taxon>
        <taxon>Viridiplantae</taxon>
        <taxon>Streptophyta</taxon>
        <taxon>Embryophyta</taxon>
        <taxon>Tracheophyta</taxon>
        <taxon>Spermatophyta</taxon>
        <taxon>Magnoliopsida</taxon>
        <taxon>Liliopsida</taxon>
        <taxon>Asparagales</taxon>
        <taxon>Iridaceae</taxon>
        <taxon>Iridoideae</taxon>
        <taxon>Irideae</taxon>
        <taxon>Iris</taxon>
    </lineage>
</organism>
<sequence>MEVAGRSVEDRQRRHRGVGEVINIWHRTRFQDEVADALDTSSHIDSIRFDSIRSDPIERRLINQLAQRSFVRPSTSLLSTDR</sequence>
<proteinExistence type="predicted"/>
<dbReference type="AlphaFoldDB" id="A0AAX6FFN9"/>
<gene>
    <name evidence="1" type="ORF">M6B38_135035</name>
</gene>
<keyword evidence="2" id="KW-1185">Reference proteome</keyword>
<reference evidence="1" key="1">
    <citation type="journal article" date="2023" name="GigaByte">
        <title>Genome assembly of the bearded iris, Iris pallida Lam.</title>
        <authorList>
            <person name="Bruccoleri R.E."/>
            <person name="Oakeley E.J."/>
            <person name="Faust A.M.E."/>
            <person name="Altorfer M."/>
            <person name="Dessus-Babus S."/>
            <person name="Burckhardt D."/>
            <person name="Oertli M."/>
            <person name="Naumann U."/>
            <person name="Petersen F."/>
            <person name="Wong J."/>
        </authorList>
    </citation>
    <scope>NUCLEOTIDE SEQUENCE</scope>
    <source>
        <strain evidence="1">GSM-AAB239-AS_SAM_17_03QT</strain>
    </source>
</reference>
<accession>A0AAX6FFN9</accession>
<comment type="caution">
    <text evidence="1">The sequence shown here is derived from an EMBL/GenBank/DDBJ whole genome shotgun (WGS) entry which is preliminary data.</text>
</comment>